<comment type="cofactor">
    <cofactor evidence="1 11">
        <name>heme</name>
        <dbReference type="ChEBI" id="CHEBI:30413"/>
    </cofactor>
</comment>
<gene>
    <name evidence="12" type="ORF">NTEN_LOCUS8664</name>
</gene>
<evidence type="ECO:0008006" key="14">
    <source>
        <dbReference type="Google" id="ProtNLM"/>
    </source>
</evidence>
<dbReference type="SUPFAM" id="SSF48264">
    <property type="entry name" value="Cytochrome P450"/>
    <property type="match status" value="1"/>
</dbReference>
<evidence type="ECO:0000256" key="4">
    <source>
        <dbReference type="ARBA" id="ARBA00004406"/>
    </source>
</evidence>
<dbReference type="AlphaFoldDB" id="A0A6H5GHA6"/>
<name>A0A6H5GHA6_9HEMI</name>
<accession>A0A6H5GHA6</accession>
<evidence type="ECO:0000256" key="8">
    <source>
        <dbReference type="ARBA" id="ARBA00023002"/>
    </source>
</evidence>
<keyword evidence="9 11" id="KW-0408">Iron</keyword>
<evidence type="ECO:0000256" key="1">
    <source>
        <dbReference type="ARBA" id="ARBA00001971"/>
    </source>
</evidence>
<evidence type="ECO:0000256" key="11">
    <source>
        <dbReference type="PIRSR" id="PIRSR602403-1"/>
    </source>
</evidence>
<keyword evidence="6 11" id="KW-0349">Heme</keyword>
<dbReference type="GO" id="GO:0020037">
    <property type="term" value="F:heme binding"/>
    <property type="evidence" value="ECO:0007669"/>
    <property type="project" value="InterPro"/>
</dbReference>
<keyword evidence="8" id="KW-0560">Oxidoreductase</keyword>
<keyword evidence="10" id="KW-0503">Monooxygenase</keyword>
<protein>
    <recommendedName>
        <fullName evidence="14">Cytochrome P450</fullName>
    </recommendedName>
</protein>
<dbReference type="GO" id="GO:0005789">
    <property type="term" value="C:endoplasmic reticulum membrane"/>
    <property type="evidence" value="ECO:0007669"/>
    <property type="project" value="UniProtKB-SubCell"/>
</dbReference>
<dbReference type="GO" id="GO:0016705">
    <property type="term" value="F:oxidoreductase activity, acting on paired donors, with incorporation or reduction of molecular oxygen"/>
    <property type="evidence" value="ECO:0007669"/>
    <property type="project" value="InterPro"/>
</dbReference>
<evidence type="ECO:0000256" key="9">
    <source>
        <dbReference type="ARBA" id="ARBA00023004"/>
    </source>
</evidence>
<dbReference type="InterPro" id="IPR001128">
    <property type="entry name" value="Cyt_P450"/>
</dbReference>
<evidence type="ECO:0000256" key="5">
    <source>
        <dbReference type="ARBA" id="ARBA00010617"/>
    </source>
</evidence>
<dbReference type="InterPro" id="IPR050479">
    <property type="entry name" value="CYP11_CYP27_families"/>
</dbReference>
<feature type="binding site" description="axial binding residue" evidence="11">
    <location>
        <position position="130"/>
    </location>
    <ligand>
        <name>heme</name>
        <dbReference type="ChEBI" id="CHEBI:30413"/>
    </ligand>
    <ligandPart>
        <name>Fe</name>
        <dbReference type="ChEBI" id="CHEBI:18248"/>
    </ligandPart>
</feature>
<evidence type="ECO:0000256" key="2">
    <source>
        <dbReference type="ARBA" id="ARBA00003690"/>
    </source>
</evidence>
<comment type="similarity">
    <text evidence="5">Belongs to the cytochrome P450 family.</text>
</comment>
<keyword evidence="7 11" id="KW-0479">Metal-binding</keyword>
<organism evidence="12 13">
    <name type="scientific">Nesidiocoris tenuis</name>
    <dbReference type="NCBI Taxonomy" id="355587"/>
    <lineage>
        <taxon>Eukaryota</taxon>
        <taxon>Metazoa</taxon>
        <taxon>Ecdysozoa</taxon>
        <taxon>Arthropoda</taxon>
        <taxon>Hexapoda</taxon>
        <taxon>Insecta</taxon>
        <taxon>Pterygota</taxon>
        <taxon>Neoptera</taxon>
        <taxon>Paraneoptera</taxon>
        <taxon>Hemiptera</taxon>
        <taxon>Heteroptera</taxon>
        <taxon>Panheteroptera</taxon>
        <taxon>Cimicomorpha</taxon>
        <taxon>Miridae</taxon>
        <taxon>Dicyphina</taxon>
        <taxon>Nesidiocoris</taxon>
    </lineage>
</organism>
<comment type="function">
    <text evidence="2">May be involved in the metabolism of insect hormones and in the breakdown of synthetic insecticides.</text>
</comment>
<keyword evidence="13" id="KW-1185">Reference proteome</keyword>
<evidence type="ECO:0000256" key="7">
    <source>
        <dbReference type="ARBA" id="ARBA00022723"/>
    </source>
</evidence>
<sequence length="152" mass="17226">MNYVHHAGIGRVALDVRLGCLEPNLPPNSEPQNIIDCAKFALRNVAILELKAPLLEILSDSDMEEICQQYGFLPRVQLVFPSIVTGSMPEYVSDPETFRPERWMKLEKGENDGYIHPFASLPYGYGARMCLGRRFADLEMQILIAKGCRLRE</sequence>
<dbReference type="InterPro" id="IPR002403">
    <property type="entry name" value="Cyt_P450_E_grp-IV"/>
</dbReference>
<proteinExistence type="inferred from homology"/>
<dbReference type="InterPro" id="IPR036396">
    <property type="entry name" value="Cyt_P450_sf"/>
</dbReference>
<dbReference type="EMBL" id="CADCXU010013205">
    <property type="protein sequence ID" value="CAB0002943.1"/>
    <property type="molecule type" value="Genomic_DNA"/>
</dbReference>
<evidence type="ECO:0000313" key="13">
    <source>
        <dbReference type="Proteomes" id="UP000479000"/>
    </source>
</evidence>
<evidence type="ECO:0000256" key="3">
    <source>
        <dbReference type="ARBA" id="ARBA00004174"/>
    </source>
</evidence>
<dbReference type="PANTHER" id="PTHR24279:SF120">
    <property type="entry name" value="CYTOCHROME P450"/>
    <property type="match status" value="1"/>
</dbReference>
<dbReference type="PRINTS" id="PR00465">
    <property type="entry name" value="EP450IV"/>
</dbReference>
<comment type="subcellular location">
    <subcellularLocation>
        <location evidence="4">Endoplasmic reticulum membrane</location>
        <topology evidence="4">Peripheral membrane protein</topology>
    </subcellularLocation>
    <subcellularLocation>
        <location evidence="3">Microsome membrane</location>
        <topology evidence="3">Peripheral membrane protein</topology>
    </subcellularLocation>
</comment>
<dbReference type="GO" id="GO:0004497">
    <property type="term" value="F:monooxygenase activity"/>
    <property type="evidence" value="ECO:0007669"/>
    <property type="project" value="UniProtKB-KW"/>
</dbReference>
<evidence type="ECO:0000256" key="6">
    <source>
        <dbReference type="ARBA" id="ARBA00022617"/>
    </source>
</evidence>
<dbReference type="Proteomes" id="UP000479000">
    <property type="component" value="Unassembled WGS sequence"/>
</dbReference>
<dbReference type="Pfam" id="PF00067">
    <property type="entry name" value="p450"/>
    <property type="match status" value="1"/>
</dbReference>
<evidence type="ECO:0000256" key="10">
    <source>
        <dbReference type="ARBA" id="ARBA00023033"/>
    </source>
</evidence>
<reference evidence="12 13" key="1">
    <citation type="submission" date="2020-02" db="EMBL/GenBank/DDBJ databases">
        <authorList>
            <person name="Ferguson B K."/>
        </authorList>
    </citation>
    <scope>NUCLEOTIDE SEQUENCE [LARGE SCALE GENOMIC DNA]</scope>
</reference>
<dbReference type="Gene3D" id="1.10.630.10">
    <property type="entry name" value="Cytochrome P450"/>
    <property type="match status" value="1"/>
</dbReference>
<dbReference type="GO" id="GO:0005506">
    <property type="term" value="F:iron ion binding"/>
    <property type="evidence" value="ECO:0007669"/>
    <property type="project" value="InterPro"/>
</dbReference>
<evidence type="ECO:0000313" key="12">
    <source>
        <dbReference type="EMBL" id="CAB0002943.1"/>
    </source>
</evidence>
<dbReference type="OrthoDB" id="3945418at2759"/>
<dbReference type="PANTHER" id="PTHR24279">
    <property type="entry name" value="CYTOCHROME P450"/>
    <property type="match status" value="1"/>
</dbReference>